<evidence type="ECO:0000313" key="1">
    <source>
        <dbReference type="EMBL" id="KYN04930.1"/>
    </source>
</evidence>
<sequence length="128" mass="14469">REVKSVRFEADISKVAKHAGFNVTGYFAGLDIHGRSIDFDPGPLNIYLPFVATPFQMSLRARLCPIWLFPRAGRPQVAMTTPANLCDDFDRPEILAAAFSLPESKNEDNKAFKTLFALRHFMHMLSRI</sequence>
<organism evidence="1 2">
    <name type="scientific">Cyphomyrmex costatus</name>
    <dbReference type="NCBI Taxonomy" id="456900"/>
    <lineage>
        <taxon>Eukaryota</taxon>
        <taxon>Metazoa</taxon>
        <taxon>Ecdysozoa</taxon>
        <taxon>Arthropoda</taxon>
        <taxon>Hexapoda</taxon>
        <taxon>Insecta</taxon>
        <taxon>Pterygota</taxon>
        <taxon>Neoptera</taxon>
        <taxon>Endopterygota</taxon>
        <taxon>Hymenoptera</taxon>
        <taxon>Apocrita</taxon>
        <taxon>Aculeata</taxon>
        <taxon>Formicoidea</taxon>
        <taxon>Formicidae</taxon>
        <taxon>Myrmicinae</taxon>
        <taxon>Cyphomyrmex</taxon>
    </lineage>
</organism>
<evidence type="ECO:0000313" key="2">
    <source>
        <dbReference type="Proteomes" id="UP000078542"/>
    </source>
</evidence>
<dbReference type="EMBL" id="KQ977220">
    <property type="protein sequence ID" value="KYN04930.1"/>
    <property type="molecule type" value="Genomic_DNA"/>
</dbReference>
<gene>
    <name evidence="1" type="ORF">ALC62_04315</name>
</gene>
<proteinExistence type="predicted"/>
<dbReference type="Proteomes" id="UP000078542">
    <property type="component" value="Unassembled WGS sequence"/>
</dbReference>
<name>A0A195CWC3_9HYME</name>
<dbReference type="AlphaFoldDB" id="A0A195CWC3"/>
<feature type="non-terminal residue" evidence="1">
    <location>
        <position position="1"/>
    </location>
</feature>
<protein>
    <submittedName>
        <fullName evidence="1">Uncharacterized protein</fullName>
    </submittedName>
</protein>
<accession>A0A195CWC3</accession>
<reference evidence="1 2" key="1">
    <citation type="submission" date="2016-03" db="EMBL/GenBank/DDBJ databases">
        <title>Cyphomyrmex costatus WGS genome.</title>
        <authorList>
            <person name="Nygaard S."/>
            <person name="Hu H."/>
            <person name="Boomsma J."/>
            <person name="Zhang G."/>
        </authorList>
    </citation>
    <scope>NUCLEOTIDE SEQUENCE [LARGE SCALE GENOMIC DNA]</scope>
    <source>
        <strain evidence="1">MS0001</strain>
        <tissue evidence="1">Whole body</tissue>
    </source>
</reference>
<keyword evidence="2" id="KW-1185">Reference proteome</keyword>